<accession>A0A1H6E8B1</accession>
<dbReference type="Gene3D" id="1.20.140.10">
    <property type="entry name" value="Butyryl-CoA Dehydrogenase, subunit A, domain 3"/>
    <property type="match status" value="1"/>
</dbReference>
<evidence type="ECO:0000256" key="2">
    <source>
        <dbReference type="ARBA" id="ARBA00009347"/>
    </source>
</evidence>
<dbReference type="AlphaFoldDB" id="A0A1H6E8B1"/>
<keyword evidence="3" id="KW-0285">Flavoprotein</keyword>
<dbReference type="InterPro" id="IPR013786">
    <property type="entry name" value="AcylCoA_DH/ox_N"/>
</dbReference>
<evidence type="ECO:0000256" key="4">
    <source>
        <dbReference type="ARBA" id="ARBA00022827"/>
    </source>
</evidence>
<dbReference type="SUPFAM" id="SSF47203">
    <property type="entry name" value="Acyl-CoA dehydrogenase C-terminal domain-like"/>
    <property type="match status" value="1"/>
</dbReference>
<dbReference type="GO" id="GO:0003995">
    <property type="term" value="F:acyl-CoA dehydrogenase activity"/>
    <property type="evidence" value="ECO:0007669"/>
    <property type="project" value="TreeGrafter"/>
</dbReference>
<keyword evidence="9" id="KW-1185">Reference proteome</keyword>
<evidence type="ECO:0000259" key="7">
    <source>
        <dbReference type="Pfam" id="PF02771"/>
    </source>
</evidence>
<dbReference type="InterPro" id="IPR009100">
    <property type="entry name" value="AcylCoA_DH/oxidase_NM_dom_sf"/>
</dbReference>
<dbReference type="SUPFAM" id="SSF56645">
    <property type="entry name" value="Acyl-CoA dehydrogenase NM domain-like"/>
    <property type="match status" value="1"/>
</dbReference>
<feature type="domain" description="Acyl-CoA dehydrogenase/oxidase N-terminal" evidence="7">
    <location>
        <begin position="6"/>
        <end position="93"/>
    </location>
</feature>
<dbReference type="InterPro" id="IPR037069">
    <property type="entry name" value="AcylCoA_DH/ox_N_sf"/>
</dbReference>
<keyword evidence="5" id="KW-0560">Oxidoreductase</keyword>
<keyword evidence="4" id="KW-0274">FAD</keyword>
<dbReference type="InterPro" id="IPR009075">
    <property type="entry name" value="AcylCo_DH/oxidase_C"/>
</dbReference>
<dbReference type="GO" id="GO:0050660">
    <property type="term" value="F:flavin adenine dinucleotide binding"/>
    <property type="evidence" value="ECO:0007669"/>
    <property type="project" value="InterPro"/>
</dbReference>
<evidence type="ECO:0000259" key="6">
    <source>
        <dbReference type="Pfam" id="PF00441"/>
    </source>
</evidence>
<organism evidence="8 9">
    <name type="scientific">Thermomonospora echinospora</name>
    <dbReference type="NCBI Taxonomy" id="1992"/>
    <lineage>
        <taxon>Bacteria</taxon>
        <taxon>Bacillati</taxon>
        <taxon>Actinomycetota</taxon>
        <taxon>Actinomycetes</taxon>
        <taxon>Streptosporangiales</taxon>
        <taxon>Thermomonosporaceae</taxon>
        <taxon>Thermomonospora</taxon>
    </lineage>
</organism>
<dbReference type="PANTHER" id="PTHR43884:SF20">
    <property type="entry name" value="ACYL-COA DEHYDROGENASE FADE28"/>
    <property type="match status" value="1"/>
</dbReference>
<dbReference type="EMBL" id="FNVO01000042">
    <property type="protein sequence ID" value="SEG93962.1"/>
    <property type="molecule type" value="Genomic_DNA"/>
</dbReference>
<reference evidence="9" key="1">
    <citation type="submission" date="2016-10" db="EMBL/GenBank/DDBJ databases">
        <authorList>
            <person name="Varghese N."/>
            <person name="Submissions S."/>
        </authorList>
    </citation>
    <scope>NUCLEOTIDE SEQUENCE [LARGE SCALE GENOMIC DNA]</scope>
    <source>
        <strain evidence="9">DSM 43163</strain>
    </source>
</reference>
<dbReference type="PANTHER" id="PTHR43884">
    <property type="entry name" value="ACYL-COA DEHYDROGENASE"/>
    <property type="match status" value="1"/>
</dbReference>
<dbReference type="Proteomes" id="UP000236723">
    <property type="component" value="Unassembled WGS sequence"/>
</dbReference>
<comment type="cofactor">
    <cofactor evidence="1">
        <name>FAD</name>
        <dbReference type="ChEBI" id="CHEBI:57692"/>
    </cofactor>
</comment>
<feature type="domain" description="Acyl-CoA dehydrogenase/oxidase C-terminal" evidence="6">
    <location>
        <begin position="202"/>
        <end position="314"/>
    </location>
</feature>
<evidence type="ECO:0000313" key="9">
    <source>
        <dbReference type="Proteomes" id="UP000236723"/>
    </source>
</evidence>
<dbReference type="Pfam" id="PF02771">
    <property type="entry name" value="Acyl-CoA_dh_N"/>
    <property type="match status" value="1"/>
</dbReference>
<proteinExistence type="inferred from homology"/>
<comment type="similarity">
    <text evidence="2">Belongs to the acyl-CoA dehydrogenase family.</text>
</comment>
<dbReference type="InterPro" id="IPR036250">
    <property type="entry name" value="AcylCo_DH-like_C"/>
</dbReference>
<protein>
    <submittedName>
        <fullName evidence="8">Acyl-CoA dehydrogenase, N-terminal domain</fullName>
    </submittedName>
</protein>
<gene>
    <name evidence="8" type="ORF">SAMN04489712_14210</name>
</gene>
<dbReference type="OrthoDB" id="2450120at2"/>
<dbReference type="RefSeq" id="WP_103944745.1">
    <property type="nucleotide sequence ID" value="NZ_FNVO01000042.1"/>
</dbReference>
<evidence type="ECO:0000256" key="1">
    <source>
        <dbReference type="ARBA" id="ARBA00001974"/>
    </source>
</evidence>
<evidence type="ECO:0000256" key="5">
    <source>
        <dbReference type="ARBA" id="ARBA00023002"/>
    </source>
</evidence>
<evidence type="ECO:0000256" key="3">
    <source>
        <dbReference type="ARBA" id="ARBA00022630"/>
    </source>
</evidence>
<name>A0A1H6E8B1_9ACTN</name>
<sequence>MSDHLEDLAEAVRGVLSSRRPVDATAPAGLDTALWKELEQLGFTSLALPEELGGGGGTVRDAAVLVREAASACAAVPVAEAAFVAAPMLAAAGARPPNGPLTAAPGDLYAEPVHGGTWRITGSLSRVPWLRSAGHVVTPVTTPDGPAVAVVPVGHRLLRLVEGTDLAGEQRDGAVLEGVETDQVFPLPAGTWRRDAELYGAAARALQMAGAARGVLEATLRHVGERVQFGRPLVRFQAVQHQLAALAADVVTVEVSADAAILALLRTGYDRELMVASAKAEASALARSVAAVGHQLHGAIGFTMEHRLGAYTRRLWSWRDEYGNELYWHRRIAELVADRGGDVWGLVADADRRPEGAQVHVGD</sequence>
<dbReference type="Gene3D" id="1.10.540.10">
    <property type="entry name" value="Acyl-CoA dehydrogenase/oxidase, N-terminal domain"/>
    <property type="match status" value="1"/>
</dbReference>
<evidence type="ECO:0000313" key="8">
    <source>
        <dbReference type="EMBL" id="SEG93962.1"/>
    </source>
</evidence>
<dbReference type="Pfam" id="PF00441">
    <property type="entry name" value="Acyl-CoA_dh_1"/>
    <property type="match status" value="1"/>
</dbReference>